<evidence type="ECO:0000256" key="1">
    <source>
        <dbReference type="ARBA" id="ARBA00010075"/>
    </source>
</evidence>
<organism evidence="6 7">
    <name type="scientific">Clostridium perfringens D str. JGS1721</name>
    <dbReference type="NCBI Taxonomy" id="488537"/>
    <lineage>
        <taxon>Bacteria</taxon>
        <taxon>Bacillati</taxon>
        <taxon>Bacillota</taxon>
        <taxon>Clostridia</taxon>
        <taxon>Eubacteriales</taxon>
        <taxon>Clostridiaceae</taxon>
        <taxon>Clostridium</taxon>
    </lineage>
</organism>
<dbReference type="PANTHER" id="PTHR33258:SF1">
    <property type="entry name" value="TRANSPOSASE INSL FOR INSERTION SEQUENCE ELEMENT IS186A-RELATED"/>
    <property type="match status" value="1"/>
</dbReference>
<reference evidence="6 7" key="1">
    <citation type="submission" date="2008-03" db="EMBL/GenBank/DDBJ databases">
        <authorList>
            <person name="Paulsen I."/>
            <person name="Sebastian Y."/>
        </authorList>
    </citation>
    <scope>NUCLEOTIDE SEQUENCE [LARGE SCALE GENOMIC DNA]</scope>
    <source>
        <strain evidence="7">D str. JGS1721</strain>
    </source>
</reference>
<evidence type="ECO:0000259" key="5">
    <source>
        <dbReference type="Pfam" id="PF01609"/>
    </source>
</evidence>
<evidence type="ECO:0000256" key="4">
    <source>
        <dbReference type="ARBA" id="ARBA00023172"/>
    </source>
</evidence>
<dbReference type="GO" id="GO:0003677">
    <property type="term" value="F:DNA binding"/>
    <property type="evidence" value="ECO:0007669"/>
    <property type="project" value="UniProtKB-KW"/>
</dbReference>
<dbReference type="InterPro" id="IPR047952">
    <property type="entry name" value="Transpos_IS4"/>
</dbReference>
<name>B1V368_CLOPF</name>
<dbReference type="EMBL" id="ABOO01000017">
    <property type="protein sequence ID" value="EDT71728.1"/>
    <property type="molecule type" value="Genomic_DNA"/>
</dbReference>
<dbReference type="SUPFAM" id="SSF53098">
    <property type="entry name" value="Ribonuclease H-like"/>
    <property type="match status" value="1"/>
</dbReference>
<gene>
    <name evidence="6" type="ORF">CJD_A0506</name>
</gene>
<feature type="domain" description="Transposase IS4-like" evidence="5">
    <location>
        <begin position="121"/>
        <end position="239"/>
    </location>
</feature>
<dbReference type="NCBIfam" id="NF033592">
    <property type="entry name" value="transpos_IS4_1"/>
    <property type="match status" value="1"/>
</dbReference>
<comment type="similarity">
    <text evidence="1">Belongs to the transposase 11 family.</text>
</comment>
<dbReference type="InterPro" id="IPR002559">
    <property type="entry name" value="Transposase_11"/>
</dbReference>
<evidence type="ECO:0000256" key="3">
    <source>
        <dbReference type="ARBA" id="ARBA00023125"/>
    </source>
</evidence>
<protein>
    <submittedName>
        <fullName evidence="6">Transposase for insertion sequence element</fullName>
    </submittedName>
</protein>
<comment type="caution">
    <text evidence="6">The sequence shown here is derived from an EMBL/GenBank/DDBJ whole genome shotgun (WGS) entry which is preliminary data.</text>
</comment>
<evidence type="ECO:0000313" key="6">
    <source>
        <dbReference type="EMBL" id="EDT71728.1"/>
    </source>
</evidence>
<evidence type="ECO:0000256" key="2">
    <source>
        <dbReference type="ARBA" id="ARBA00022578"/>
    </source>
</evidence>
<accession>B1V368</accession>
<keyword evidence="3" id="KW-0238">DNA-binding</keyword>
<dbReference type="PANTHER" id="PTHR33258">
    <property type="entry name" value="TRANSPOSASE INSL FOR INSERTION SEQUENCE ELEMENT IS186A-RELATED"/>
    <property type="match status" value="1"/>
</dbReference>
<dbReference type="GO" id="GO:0006313">
    <property type="term" value="P:DNA transposition"/>
    <property type="evidence" value="ECO:0007669"/>
    <property type="project" value="InterPro"/>
</dbReference>
<keyword evidence="4" id="KW-0233">DNA recombination</keyword>
<dbReference type="InterPro" id="IPR012337">
    <property type="entry name" value="RNaseH-like_sf"/>
</dbReference>
<dbReference type="Proteomes" id="UP000003188">
    <property type="component" value="Unassembled WGS sequence"/>
</dbReference>
<proteinExistence type="inferred from homology"/>
<evidence type="ECO:0000313" key="7">
    <source>
        <dbReference type="Proteomes" id="UP000003188"/>
    </source>
</evidence>
<sequence>MRLNFINKKLKYLSKSIKESFDINEINKIAKDKKFIQRQSSIIAKDFLRFTMSYGSDICTSPLSQLVSKYDMLFSKQLSKQSLDKSFNKHSVEFMKEIFVKFLYSQSNTLTNLECTLRTYFDRVIINDSTSFILTKEFKKKFSGFVGYGSPSSIKIQLQYESLTGLFMNIDIFLCIKNDVEYLKTIKKYKYYKDLKLADLGYFKIDYLKRLNKSGTYFISKIKSNTSLYMKNPNPEKYKVGIIKKSSEHIKIDIINKNLMLLT</sequence>
<dbReference type="GO" id="GO:0004803">
    <property type="term" value="F:transposase activity"/>
    <property type="evidence" value="ECO:0007669"/>
    <property type="project" value="InterPro"/>
</dbReference>
<dbReference type="AlphaFoldDB" id="B1V368"/>
<dbReference type="Pfam" id="PF01609">
    <property type="entry name" value="DDE_Tnp_1"/>
    <property type="match status" value="1"/>
</dbReference>
<keyword evidence="2" id="KW-0815">Transposition</keyword>